<name>A0ABU0Z6R4_9MICO</name>
<evidence type="ECO:0000313" key="1">
    <source>
        <dbReference type="EMBL" id="MDQ7880288.1"/>
    </source>
</evidence>
<organism evidence="1 2">
    <name type="scientific">Microbacterium psychrotolerans</name>
    <dbReference type="NCBI Taxonomy" id="3068321"/>
    <lineage>
        <taxon>Bacteria</taxon>
        <taxon>Bacillati</taxon>
        <taxon>Actinomycetota</taxon>
        <taxon>Actinomycetes</taxon>
        <taxon>Micrococcales</taxon>
        <taxon>Microbacteriaceae</taxon>
        <taxon>Microbacterium</taxon>
    </lineage>
</organism>
<sequence length="105" mass="9680">MPGTTAVTGIVAAAAVLASGLAMVGGAAVAGQRLAAAADAGALAAADAASGAIPGVPCERAAEVAGTFGAVMEACDLDALIATITVSARLGPITAWAAARAGPPP</sequence>
<keyword evidence="1" id="KW-0378">Hydrolase</keyword>
<dbReference type="EMBL" id="JAVFWO010000008">
    <property type="protein sequence ID" value="MDQ7880288.1"/>
    <property type="molecule type" value="Genomic_DNA"/>
</dbReference>
<comment type="caution">
    <text evidence="1">The sequence shown here is derived from an EMBL/GenBank/DDBJ whole genome shotgun (WGS) entry which is preliminary data.</text>
</comment>
<reference evidence="1 2" key="1">
    <citation type="submission" date="2023-08" db="EMBL/GenBank/DDBJ databases">
        <title>Microbacterium psychrotolerans sp. nov., a psychrotolerant bacterium isolated from soil in Heilongjiang Province, China.</title>
        <authorList>
            <person name="An P."/>
            <person name="Zhao D."/>
            <person name="Xiang H."/>
        </authorList>
    </citation>
    <scope>NUCLEOTIDE SEQUENCE [LARGE SCALE GENOMIC DNA]</scope>
    <source>
        <strain evidence="1 2">QXD-8</strain>
    </source>
</reference>
<keyword evidence="1" id="KW-0547">Nucleotide-binding</keyword>
<dbReference type="GO" id="GO:0004386">
    <property type="term" value="F:helicase activity"/>
    <property type="evidence" value="ECO:0007669"/>
    <property type="project" value="UniProtKB-KW"/>
</dbReference>
<evidence type="ECO:0000313" key="2">
    <source>
        <dbReference type="Proteomes" id="UP001235133"/>
    </source>
</evidence>
<dbReference type="Proteomes" id="UP001235133">
    <property type="component" value="Unassembled WGS sequence"/>
</dbReference>
<keyword evidence="2" id="KW-1185">Reference proteome</keyword>
<dbReference type="RefSeq" id="WP_308869961.1">
    <property type="nucleotide sequence ID" value="NZ_JAVFWO010000008.1"/>
</dbReference>
<keyword evidence="1" id="KW-0067">ATP-binding</keyword>
<accession>A0ABU0Z6R4</accession>
<proteinExistence type="predicted"/>
<gene>
    <name evidence="1" type="ORF">Q9R08_20030</name>
</gene>
<keyword evidence="1" id="KW-0347">Helicase</keyword>
<protein>
    <submittedName>
        <fullName evidence="1">Helicase</fullName>
    </submittedName>
</protein>